<dbReference type="STRING" id="97359.A0A550C5H0"/>
<keyword evidence="5 6" id="KW-0175">Coiled coil</keyword>
<feature type="region of interest" description="Disordered" evidence="7">
    <location>
        <begin position="359"/>
        <end position="379"/>
    </location>
</feature>
<evidence type="ECO:0000313" key="8">
    <source>
        <dbReference type="EMBL" id="TRM60044.1"/>
    </source>
</evidence>
<evidence type="ECO:0000256" key="2">
    <source>
        <dbReference type="ARBA" id="ARBA00022490"/>
    </source>
</evidence>
<feature type="region of interest" description="Disordered" evidence="7">
    <location>
        <begin position="506"/>
        <end position="527"/>
    </location>
</feature>
<feature type="region of interest" description="Disordered" evidence="7">
    <location>
        <begin position="408"/>
        <end position="472"/>
    </location>
</feature>
<sequence>MWSKITGAFKPGKGHDEHEHLHPQPQPQPDVLGRVLDQHPNMSVFHQPPDQHPRPESPSKLGLRGVFKRPAKQPEQEYDSMRSPSPFKLPGAFTQKVTSHMPFQNGNASQASIGRNGERPHIDGLGRPSQEKGKKRGSMRRASIDLLRHSPSLDILRPRPSVEALRAADPDHFDGRPQGPRSPTAPPSSTLPGPFTIGEEANYGSVRSIMREPNTPGTGQNVRFFSRNAYLTISPDTSMDSAIPQPVQDVKFMERLQRASGSQTLPAILSPKGRSRPGLGSVFSPLQDQDGPAATNPFDMSQEIHLPPMPPPGLSLAMDIQTQLPEMSADLTGAHGMTSTPAAKGKCKQKEELPVVDLSDSTKELPQVPIIPESGPPAENIFHAQEKAPRLPSLLHERSQSFSFGQTLYHSMVPGGDSKRNSKSSDKSDTTHRSSVASSEVAYSSSDVKSGTPSSRPTDSPASSTSAKSRSRAFSDTRFYSMMRSSPVSSRSIPELDINDESSADIVVSPEPAPQPDPFNAHANTSSMHSRKTSKEDALICSLQTQLALQTELVGQYETDLRARDETVLILERRIQESEKEEGRRRATLRAMRKKVLELEKHVRYLEEEVDSSQQVSMERSIMDEASGQALRTLHRQIADLEREKDAMMRREDALHDEVNALQHSVRERADEVEELRETLRKRDEHARELQAGITSAREQMEQMGNISICVDEDELRRLASERENRDDAAERRRAAEFQWQEERSELLTRTEGLVVERDQLREEKERLREEYDAKCAQLHTRDEEYTTLRAELEAQWDRTEKMTAESDELKKKMEEVEEERDNLKAVVEDLEQKITSMEVEWTESENKRNEFEAEAQELWEAKEGAEKDKEELEHYLSEERHHIEELERAMADQQDRIGELERECEFSNESASRVQELIRQRDVELTQISQQLTEQKRAAEDMQEQMSTLKREHTRALEEQGRALSEAAGQEGQTKKQFELLLRQKAEADVEVSTSKDRLAKLQEELEKLRRHVHELQQDSADKEMKLMQLTKQRGQDKDEITSLNIALEAKQQEVDLIKRRTGTRASVGTPAAAKTGAHRRESSIFSTPTLSRPASALSEASSTASASHDRKGSAESISTGPRMSALAKTTRPTNASSKGAMGPPVGAKPRASFAGTPTPAPRSSLARSTASKPASATAPHRRVPSGGAAKSLGPKLAASVSSISETSETDEKENKTISQTPRRTMVPTPA</sequence>
<feature type="compositionally biased region" description="Low complexity" evidence="7">
    <location>
        <begin position="1168"/>
        <end position="1180"/>
    </location>
</feature>
<dbReference type="AlphaFoldDB" id="A0A550C5H0"/>
<feature type="compositionally biased region" description="Low complexity" evidence="7">
    <location>
        <begin position="1096"/>
        <end position="1108"/>
    </location>
</feature>
<evidence type="ECO:0000313" key="9">
    <source>
        <dbReference type="Proteomes" id="UP000320762"/>
    </source>
</evidence>
<feature type="compositionally biased region" description="Basic and acidic residues" evidence="7">
    <location>
        <begin position="417"/>
        <end position="432"/>
    </location>
</feature>
<evidence type="ECO:0000256" key="5">
    <source>
        <dbReference type="ARBA" id="ARBA00023054"/>
    </source>
</evidence>
<evidence type="ECO:0000256" key="1">
    <source>
        <dbReference type="ARBA" id="ARBA00004496"/>
    </source>
</evidence>
<feature type="coiled-coil region" evidence="6">
    <location>
        <begin position="589"/>
        <end position="683"/>
    </location>
</feature>
<feature type="compositionally biased region" description="Polar residues" evidence="7">
    <location>
        <begin position="1085"/>
        <end position="1094"/>
    </location>
</feature>
<keyword evidence="4" id="KW-0067">ATP-binding</keyword>
<protein>
    <submittedName>
        <fullName evidence="8">Uncharacterized protein</fullName>
    </submittedName>
</protein>
<dbReference type="PANTHER" id="PTHR47969:SF15">
    <property type="entry name" value="CHROMOSOME-ASSOCIATED KINESIN KIF4A-RELATED"/>
    <property type="match status" value="1"/>
</dbReference>
<dbReference type="GO" id="GO:0007052">
    <property type="term" value="P:mitotic spindle organization"/>
    <property type="evidence" value="ECO:0007669"/>
    <property type="project" value="TreeGrafter"/>
</dbReference>
<keyword evidence="3" id="KW-0547">Nucleotide-binding</keyword>
<dbReference type="EMBL" id="VDMD01000024">
    <property type="protein sequence ID" value="TRM60044.1"/>
    <property type="molecule type" value="Genomic_DNA"/>
</dbReference>
<evidence type="ECO:0000256" key="3">
    <source>
        <dbReference type="ARBA" id="ARBA00022741"/>
    </source>
</evidence>
<feature type="region of interest" description="Disordered" evidence="7">
    <location>
        <begin position="1"/>
        <end position="146"/>
    </location>
</feature>
<comment type="caution">
    <text evidence="8">The sequence shown here is derived from an EMBL/GenBank/DDBJ whole genome shotgun (WGS) entry which is preliminary data.</text>
</comment>
<feature type="compositionally biased region" description="Polar residues" evidence="7">
    <location>
        <begin position="95"/>
        <end position="113"/>
    </location>
</feature>
<feature type="compositionally biased region" description="Basic and acidic residues" evidence="7">
    <location>
        <begin position="13"/>
        <end position="22"/>
    </location>
</feature>
<dbReference type="OrthoDB" id="2593174at2759"/>
<dbReference type="Proteomes" id="UP000320762">
    <property type="component" value="Unassembled WGS sequence"/>
</dbReference>
<dbReference type="Gene3D" id="1.10.287.1490">
    <property type="match status" value="1"/>
</dbReference>
<dbReference type="GO" id="GO:0005875">
    <property type="term" value="C:microtubule associated complex"/>
    <property type="evidence" value="ECO:0007669"/>
    <property type="project" value="TreeGrafter"/>
</dbReference>
<feature type="region of interest" description="Disordered" evidence="7">
    <location>
        <begin position="935"/>
        <end position="958"/>
    </location>
</feature>
<evidence type="ECO:0000256" key="4">
    <source>
        <dbReference type="ARBA" id="ARBA00022840"/>
    </source>
</evidence>
<name>A0A550C5H0_9AGAR</name>
<feature type="compositionally biased region" description="Basic and acidic residues" evidence="7">
    <location>
        <begin position="116"/>
        <end position="132"/>
    </location>
</feature>
<comment type="subcellular location">
    <subcellularLocation>
        <location evidence="1">Cytoplasm</location>
    </subcellularLocation>
</comment>
<keyword evidence="9" id="KW-1185">Reference proteome</keyword>
<feature type="region of interest" description="Disordered" evidence="7">
    <location>
        <begin position="169"/>
        <end position="194"/>
    </location>
</feature>
<accession>A0A550C5H0</accession>
<dbReference type="GO" id="GO:0007018">
    <property type="term" value="P:microtubule-based movement"/>
    <property type="evidence" value="ECO:0007669"/>
    <property type="project" value="InterPro"/>
</dbReference>
<keyword evidence="2" id="KW-0963">Cytoplasm</keyword>
<dbReference type="GO" id="GO:0003777">
    <property type="term" value="F:microtubule motor activity"/>
    <property type="evidence" value="ECO:0007669"/>
    <property type="project" value="InterPro"/>
</dbReference>
<dbReference type="GO" id="GO:0005524">
    <property type="term" value="F:ATP binding"/>
    <property type="evidence" value="ECO:0007669"/>
    <property type="project" value="UniProtKB-KW"/>
</dbReference>
<dbReference type="PANTHER" id="PTHR47969">
    <property type="entry name" value="CHROMOSOME-ASSOCIATED KINESIN KIF4A-RELATED"/>
    <property type="match status" value="1"/>
</dbReference>
<gene>
    <name evidence="8" type="ORF">BD626DRAFT_632821</name>
</gene>
<proteinExistence type="predicted"/>
<reference evidence="8 9" key="1">
    <citation type="journal article" date="2019" name="New Phytol.">
        <title>Comparative genomics reveals unique wood-decay strategies and fruiting body development in the Schizophyllaceae.</title>
        <authorList>
            <person name="Almasi E."/>
            <person name="Sahu N."/>
            <person name="Krizsan K."/>
            <person name="Balint B."/>
            <person name="Kovacs G.M."/>
            <person name="Kiss B."/>
            <person name="Cseklye J."/>
            <person name="Drula E."/>
            <person name="Henrissat B."/>
            <person name="Nagy I."/>
            <person name="Chovatia M."/>
            <person name="Adam C."/>
            <person name="LaButti K."/>
            <person name="Lipzen A."/>
            <person name="Riley R."/>
            <person name="Grigoriev I.V."/>
            <person name="Nagy L.G."/>
        </authorList>
    </citation>
    <scope>NUCLEOTIDE SEQUENCE [LARGE SCALE GENOMIC DNA]</scope>
    <source>
        <strain evidence="8 9">NL-1724</strain>
    </source>
</reference>
<dbReference type="GO" id="GO:0005737">
    <property type="term" value="C:cytoplasm"/>
    <property type="evidence" value="ECO:0007669"/>
    <property type="project" value="UniProtKB-SubCell"/>
</dbReference>
<dbReference type="GO" id="GO:0051231">
    <property type="term" value="P:spindle elongation"/>
    <property type="evidence" value="ECO:0007669"/>
    <property type="project" value="TreeGrafter"/>
</dbReference>
<organism evidence="8 9">
    <name type="scientific">Schizophyllum amplum</name>
    <dbReference type="NCBI Taxonomy" id="97359"/>
    <lineage>
        <taxon>Eukaryota</taxon>
        <taxon>Fungi</taxon>
        <taxon>Dikarya</taxon>
        <taxon>Basidiomycota</taxon>
        <taxon>Agaricomycotina</taxon>
        <taxon>Agaricomycetes</taxon>
        <taxon>Agaricomycetidae</taxon>
        <taxon>Agaricales</taxon>
        <taxon>Schizophyllaceae</taxon>
        <taxon>Schizophyllum</taxon>
    </lineage>
</organism>
<feature type="region of interest" description="Disordered" evidence="7">
    <location>
        <begin position="1061"/>
        <end position="1232"/>
    </location>
</feature>
<evidence type="ECO:0000256" key="6">
    <source>
        <dbReference type="SAM" id="Coils"/>
    </source>
</evidence>
<dbReference type="InterPro" id="IPR027640">
    <property type="entry name" value="Kinesin-like_fam"/>
</dbReference>
<feature type="compositionally biased region" description="Low complexity" evidence="7">
    <location>
        <begin position="433"/>
        <end position="472"/>
    </location>
</feature>
<evidence type="ECO:0000256" key="7">
    <source>
        <dbReference type="SAM" id="MobiDB-lite"/>
    </source>
</evidence>